<dbReference type="Gene3D" id="3.30.720.120">
    <property type="match status" value="1"/>
</dbReference>
<dbReference type="Proteomes" id="UP000442695">
    <property type="component" value="Unassembled WGS sequence"/>
</dbReference>
<dbReference type="PROSITE" id="PS51819">
    <property type="entry name" value="VOC"/>
    <property type="match status" value="1"/>
</dbReference>
<reference evidence="3 4" key="3">
    <citation type="submission" date="2020-04" db="EMBL/GenBank/DDBJ databases">
        <title>Complete genome sequence of Pseudomonas putida strain JQ581.</title>
        <authorList>
            <person name="Mu Y."/>
        </authorList>
    </citation>
    <scope>NUCLEOTIDE SEQUENCE [LARGE SCALE GENOMIC DNA]</scope>
    <source>
        <strain evidence="3 4">JQ581</strain>
    </source>
</reference>
<dbReference type="InterPro" id="IPR037523">
    <property type="entry name" value="VOC_core"/>
</dbReference>
<gene>
    <name evidence="3" type="ORF">A3L25_014260</name>
    <name evidence="2" type="ORF">GN299_17860</name>
</gene>
<reference evidence="3 4" key="1">
    <citation type="submission" date="2016-04" db="EMBL/GenBank/DDBJ databases">
        <authorList>
            <person name="Qiu J."/>
        </authorList>
    </citation>
    <scope>NUCLEOTIDE SEQUENCE [LARGE SCALE GENOMIC DNA]</scope>
    <source>
        <strain evidence="3 4">JQ581</strain>
    </source>
</reference>
<reference evidence="2 5" key="2">
    <citation type="submission" date="2019-12" db="EMBL/GenBank/DDBJ databases">
        <authorList>
            <person name="Woiski C."/>
        </authorList>
    </citation>
    <scope>NUCLEOTIDE SEQUENCE [LARGE SCALE GENOMIC DNA]</scope>
    <source>
        <strain evidence="2 5">BOE100</strain>
    </source>
</reference>
<accession>A0A166KC97</accession>
<evidence type="ECO:0000313" key="2">
    <source>
        <dbReference type="EMBL" id="KAF0253516.1"/>
    </source>
</evidence>
<dbReference type="EMBL" id="CP050951">
    <property type="protein sequence ID" value="QJQ10517.1"/>
    <property type="molecule type" value="Genomic_DNA"/>
</dbReference>
<evidence type="ECO:0000313" key="5">
    <source>
        <dbReference type="Proteomes" id="UP000442695"/>
    </source>
</evidence>
<dbReference type="EMBL" id="WOWR01000024">
    <property type="protein sequence ID" value="KAF0253516.1"/>
    <property type="molecule type" value="Genomic_DNA"/>
</dbReference>
<sequence length="159" mass="16927">MAVKPIPEGQHSITPYLAINDAAKAIEFYKEAFGAVEMFRLDAPGGRVGHAELRIGDSSLMLGDPCDMEGGLTASQKLSGAGVGLHLYVEDCDKVYAQALAAGGTQLHPLTDQFYGDRSGTLKDPFGNIWFVSTHKEDLSPDEIRARAAKMFGGNPAAS</sequence>
<dbReference type="Pfam" id="PF00903">
    <property type="entry name" value="Glyoxalase"/>
    <property type="match status" value="1"/>
</dbReference>
<dbReference type="InterPro" id="IPR004360">
    <property type="entry name" value="Glyas_Fos-R_dOase_dom"/>
</dbReference>
<evidence type="ECO:0000313" key="4">
    <source>
        <dbReference type="Proteomes" id="UP000076857"/>
    </source>
</evidence>
<dbReference type="PANTHER" id="PTHR34109">
    <property type="entry name" value="BNAUNNG04460D PROTEIN-RELATED"/>
    <property type="match status" value="1"/>
</dbReference>
<name>A0A166KC97_PSEPU</name>
<dbReference type="AlphaFoldDB" id="A0A166KC97"/>
<proteinExistence type="predicted"/>
<dbReference type="GeneID" id="45524358"/>
<dbReference type="RefSeq" id="WP_016499924.1">
    <property type="nucleotide sequence ID" value="NZ_BSKD01000019.1"/>
</dbReference>
<organism evidence="2 5">
    <name type="scientific">Pseudomonas putida</name>
    <name type="common">Arthrobacter siderocapsulatus</name>
    <dbReference type="NCBI Taxonomy" id="303"/>
    <lineage>
        <taxon>Bacteria</taxon>
        <taxon>Pseudomonadati</taxon>
        <taxon>Pseudomonadota</taxon>
        <taxon>Gammaproteobacteria</taxon>
        <taxon>Pseudomonadales</taxon>
        <taxon>Pseudomonadaceae</taxon>
        <taxon>Pseudomonas</taxon>
    </lineage>
</organism>
<dbReference type="Gene3D" id="3.30.720.110">
    <property type="match status" value="1"/>
</dbReference>
<dbReference type="InterPro" id="IPR029068">
    <property type="entry name" value="Glyas_Bleomycin-R_OHBP_Dase"/>
</dbReference>
<dbReference type="OrthoDB" id="9795306at2"/>
<evidence type="ECO:0000313" key="3">
    <source>
        <dbReference type="EMBL" id="QJQ10517.1"/>
    </source>
</evidence>
<dbReference type="SUPFAM" id="SSF54593">
    <property type="entry name" value="Glyoxalase/Bleomycin resistance protein/Dihydroxybiphenyl dioxygenase"/>
    <property type="match status" value="1"/>
</dbReference>
<evidence type="ECO:0000259" key="1">
    <source>
        <dbReference type="PROSITE" id="PS51819"/>
    </source>
</evidence>
<dbReference type="CDD" id="cd07246">
    <property type="entry name" value="VOC_like"/>
    <property type="match status" value="1"/>
</dbReference>
<feature type="domain" description="VOC" evidence="1">
    <location>
        <begin position="9"/>
        <end position="135"/>
    </location>
</feature>
<protein>
    <submittedName>
        <fullName evidence="2">VOC family protein</fullName>
    </submittedName>
</protein>
<dbReference type="Proteomes" id="UP000076857">
    <property type="component" value="Chromosome"/>
</dbReference>
<dbReference type="PANTHER" id="PTHR34109:SF1">
    <property type="entry name" value="VOC DOMAIN-CONTAINING PROTEIN"/>
    <property type="match status" value="1"/>
</dbReference>